<dbReference type="Gene3D" id="3.30.360.10">
    <property type="entry name" value="Dihydrodipicolinate Reductase, domain 2"/>
    <property type="match status" value="1"/>
</dbReference>
<dbReference type="InterPro" id="IPR011032">
    <property type="entry name" value="GroES-like_sf"/>
</dbReference>
<dbReference type="InterPro" id="IPR013149">
    <property type="entry name" value="ADH-like_C"/>
</dbReference>
<evidence type="ECO:0000313" key="5">
    <source>
        <dbReference type="EMBL" id="TRO64267.1"/>
    </source>
</evidence>
<dbReference type="EMBL" id="VHSF01000003">
    <property type="protein sequence ID" value="TRO64267.1"/>
    <property type="molecule type" value="Genomic_DNA"/>
</dbReference>
<dbReference type="InterPro" id="IPR000683">
    <property type="entry name" value="Gfo/Idh/MocA-like_OxRdtase_N"/>
</dbReference>
<dbReference type="CDD" id="cd08255">
    <property type="entry name" value="2-desacetyl-2-hydroxyethyl_bacteriochlorophyllide_like"/>
    <property type="match status" value="1"/>
</dbReference>
<dbReference type="PANTHER" id="PTHR43377">
    <property type="entry name" value="BILIVERDIN REDUCTASE A"/>
    <property type="match status" value="1"/>
</dbReference>
<dbReference type="OrthoDB" id="9781031at2"/>
<dbReference type="PANTHER" id="PTHR43377:SF1">
    <property type="entry name" value="BILIVERDIN REDUCTASE A"/>
    <property type="match status" value="1"/>
</dbReference>
<dbReference type="Pfam" id="PF22725">
    <property type="entry name" value="GFO_IDH_MocA_C3"/>
    <property type="match status" value="1"/>
</dbReference>
<dbReference type="SUPFAM" id="SSF51735">
    <property type="entry name" value="NAD(P)-binding Rossmann-fold domains"/>
    <property type="match status" value="2"/>
</dbReference>
<dbReference type="SUPFAM" id="SSF55347">
    <property type="entry name" value="Glyceraldehyde-3-phosphate dehydrogenase-like, C-terminal domain"/>
    <property type="match status" value="1"/>
</dbReference>
<dbReference type="InterPro" id="IPR051450">
    <property type="entry name" value="Gfo/Idh/MocA_Oxidoreductases"/>
</dbReference>
<dbReference type="AlphaFoldDB" id="A0A550HZV9"/>
<dbReference type="GO" id="GO:0000166">
    <property type="term" value="F:nucleotide binding"/>
    <property type="evidence" value="ECO:0007669"/>
    <property type="project" value="InterPro"/>
</dbReference>
<dbReference type="Gene3D" id="3.40.50.720">
    <property type="entry name" value="NAD(P)-binding Rossmann-like Domain"/>
    <property type="match status" value="2"/>
</dbReference>
<dbReference type="Pfam" id="PF08240">
    <property type="entry name" value="ADH_N"/>
    <property type="match status" value="1"/>
</dbReference>
<proteinExistence type="predicted"/>
<feature type="domain" description="Gfo/Idh/MocA-like oxidoreductase N-terminal" evidence="2">
    <location>
        <begin position="390"/>
        <end position="507"/>
    </location>
</feature>
<organism evidence="5 6">
    <name type="scientific">Christiangramia sabulilitoris</name>
    <dbReference type="NCBI Taxonomy" id="2583991"/>
    <lineage>
        <taxon>Bacteria</taxon>
        <taxon>Pseudomonadati</taxon>
        <taxon>Bacteroidota</taxon>
        <taxon>Flavobacteriia</taxon>
        <taxon>Flavobacteriales</taxon>
        <taxon>Flavobacteriaceae</taxon>
        <taxon>Christiangramia</taxon>
    </lineage>
</organism>
<keyword evidence="6" id="KW-1185">Reference proteome</keyword>
<feature type="domain" description="Alcohol dehydrogenase-like C-terminal" evidence="1">
    <location>
        <begin position="178"/>
        <end position="297"/>
    </location>
</feature>
<feature type="domain" description="GFO/IDH/MocA-like oxidoreductase" evidence="4">
    <location>
        <begin position="539"/>
        <end position="624"/>
    </location>
</feature>
<name>A0A550HZV9_9FLAO</name>
<reference evidence="5 6" key="1">
    <citation type="submission" date="2019-06" db="EMBL/GenBank/DDBJ databases">
        <title>Gramella sabulilitoris sp. nov., isolated from a marine sand.</title>
        <authorList>
            <person name="Yoon J.-H."/>
        </authorList>
    </citation>
    <scope>NUCLEOTIDE SEQUENCE [LARGE SCALE GENOMIC DNA]</scope>
    <source>
        <strain evidence="5 6">HSMS-1</strain>
    </source>
</reference>
<dbReference type="InterPro" id="IPR013154">
    <property type="entry name" value="ADH-like_N"/>
</dbReference>
<gene>
    <name evidence="5" type="ORF">FGM01_12280</name>
</gene>
<sequence>MKQIIQDLKQGNTILEEVPAPQVKAGQVLIKTSRTLVSLGTERMLVEFGKANFIAKARQQPDKVKQVLDKMKTDGVMPTLEAVFNKLNQPLPLGYCNVGTVVAVGKGVSEFQVGDRVASNGNHAEFVSVPKNLVAKIPENVSDEEAAFTVIGAIGLQGIRLVNPTFGETIAVIGLGLIGLVTAELLKANGCKVIGLDFDQQKVDLAKEKGIKAVNPGQGTDPVKYVLENTFGIGADGIVITASSQSNEIIHQAAEMSRKKGRIVLVGVIGLDIQRADFFEKELSFQVSCSYGPGRYDDDYEQKGIDYPIGYVRWTEKRNFEAILQAIASGQLDVKPLITERVKLENYEEIYGDMRKQGSIASILEFPENSKQNSKVKVSERKFKASEGVFGIIGAGNFTSSTIIPGMKAADANLKYIASAGGLSAKTLAKKGEVAYASSDYKEILEDKDVDMVMITTRHNLHASMAKEALLAGKHVFVEKPLCLNAEELEEIAKISEEKNKMVIVGFNRRFSPLAVKMKSLLGEGPKNIIATMNAGFIPSDVWIHDLEVGGGRIIGEACHYIDLCTYLAGSKVVSVCMNALGTAPEENTDNASILLKYENGTNAVINYFANGSKSYSKERIEAFSQERTFILDNWRSLKGYGVKGFSKMKTKQDKGHKVQFGQLVNSLKKGGKSIVPFEETYNTTLASFAAIESLKQGRWIGVDEIKVSKKVKGQETVLV</sequence>
<evidence type="ECO:0000259" key="2">
    <source>
        <dbReference type="Pfam" id="PF01408"/>
    </source>
</evidence>
<dbReference type="Pfam" id="PF01408">
    <property type="entry name" value="GFO_IDH_MocA"/>
    <property type="match status" value="1"/>
</dbReference>
<feature type="domain" description="Alcohol dehydrogenase-like N-terminal" evidence="3">
    <location>
        <begin position="85"/>
        <end position="139"/>
    </location>
</feature>
<dbReference type="Gene3D" id="3.90.180.10">
    <property type="entry name" value="Medium-chain alcohol dehydrogenases, catalytic domain"/>
    <property type="match status" value="1"/>
</dbReference>
<evidence type="ECO:0000259" key="4">
    <source>
        <dbReference type="Pfam" id="PF22725"/>
    </source>
</evidence>
<dbReference type="Pfam" id="PF00107">
    <property type="entry name" value="ADH_zinc_N"/>
    <property type="match status" value="1"/>
</dbReference>
<dbReference type="SUPFAM" id="SSF50129">
    <property type="entry name" value="GroES-like"/>
    <property type="match status" value="1"/>
</dbReference>
<accession>A0A550HZV9</accession>
<evidence type="ECO:0000313" key="6">
    <source>
        <dbReference type="Proteomes" id="UP000315131"/>
    </source>
</evidence>
<dbReference type="InterPro" id="IPR036291">
    <property type="entry name" value="NAD(P)-bd_dom_sf"/>
</dbReference>
<dbReference type="Proteomes" id="UP000315131">
    <property type="component" value="Unassembled WGS sequence"/>
</dbReference>
<evidence type="ECO:0000259" key="3">
    <source>
        <dbReference type="Pfam" id="PF08240"/>
    </source>
</evidence>
<comment type="caution">
    <text evidence="5">The sequence shown here is derived from an EMBL/GenBank/DDBJ whole genome shotgun (WGS) entry which is preliminary data.</text>
</comment>
<protein>
    <submittedName>
        <fullName evidence="5">Zinc-binding dehydrogenase</fullName>
    </submittedName>
</protein>
<evidence type="ECO:0000259" key="1">
    <source>
        <dbReference type="Pfam" id="PF00107"/>
    </source>
</evidence>
<dbReference type="RefSeq" id="WP_143411464.1">
    <property type="nucleotide sequence ID" value="NZ_VHSF01000003.1"/>
</dbReference>
<dbReference type="InterPro" id="IPR055170">
    <property type="entry name" value="GFO_IDH_MocA-like_dom"/>
</dbReference>